<dbReference type="CDD" id="cd06583">
    <property type="entry name" value="PGRP"/>
    <property type="match status" value="1"/>
</dbReference>
<dbReference type="PANTHER" id="PTHR30417">
    <property type="entry name" value="N-ACETYLMURAMOYL-L-ALANINE AMIDASE AMID"/>
    <property type="match status" value="1"/>
</dbReference>
<proteinExistence type="predicted"/>
<dbReference type="RefSeq" id="WP_337334948.1">
    <property type="nucleotide sequence ID" value="NZ_JBBDHC010000006.1"/>
</dbReference>
<organism evidence="7 8">
    <name type="scientific">Denitratimonas tolerans</name>
    <dbReference type="NCBI Taxonomy" id="1338420"/>
    <lineage>
        <taxon>Bacteria</taxon>
        <taxon>Pseudomonadati</taxon>
        <taxon>Pseudomonadota</taxon>
        <taxon>Gammaproteobacteria</taxon>
        <taxon>Lysobacterales</taxon>
        <taxon>Lysobacteraceae</taxon>
        <taxon>Denitratimonas</taxon>
    </lineage>
</organism>
<dbReference type="EC" id="3.5.1.28" evidence="2"/>
<dbReference type="InterPro" id="IPR013207">
    <property type="entry name" value="LGFP"/>
</dbReference>
<sequence>MFTSKHLLCLALLGGMLGHGAAVAQLRDASPATLEEARAKALEPLIAQRQQYPEMFKNAYARYPSLPAGSLEAIAHAQTGWRNVNPALEDPGHRHMPLAYGVMGLYQGDGFADQVAEGARLTGLSKAQVASDPQASIMAAAALLEQAFVQERKAGTKGKRGEEAMLAAALQRYAGFGEGDGNIQSYARESFAYVVLSGLAYGVQEQGVKIPRHALDMTKAFAPERLRLLQAPVLTMNHDRDSIAFDGAAPATAPKGVDETVAAKATVDFSEAIWNAASGYNYSTSGNSASAVIMHTIEGSYAGAISWFKNASAQVSAHYVIRKSDGQITQMVREHHQAWHAAYHNHYTIGIEHDGYASAADNWSSAMVNASARLTRSICARRGVNCAAAWQGPGYSYWNVVPDSVRIKGHGMLTSNQNRYDPGQYFPWANFYTLINGGTAPPPPPAPGNVRYWVDTWANAPGYASSTSTAQTGTLYQGTSYVYCKTWGREVRSGTSFNRWWLKTDLDVGPGNQYVSAFYLSRWGNDEARDNDGYDLPRCEVLPYGKIGEKYYAMGGIRSVLGVPKLAEMASQLNGRFQEFNNGIILWHSRTGAFAIRGAILQHFWATNSETRWGFALMDEMNAAKSPVTAQQGRYQYFENGLFLWTPSTGAHAVYGAILTHFETTGREARYGYPKAEEQAWGTAGGRKQVFEKGTFYWTPQQGVFVQ</sequence>
<dbReference type="Pfam" id="PF08310">
    <property type="entry name" value="LGFP"/>
    <property type="match status" value="3"/>
</dbReference>
<dbReference type="SMART" id="SM00644">
    <property type="entry name" value="Ami_2"/>
    <property type="match status" value="1"/>
</dbReference>
<keyword evidence="8" id="KW-1185">Reference proteome</keyword>
<dbReference type="InterPro" id="IPR002502">
    <property type="entry name" value="Amidase_domain"/>
</dbReference>
<comment type="caution">
    <text evidence="7">The sequence shown here is derived from an EMBL/GenBank/DDBJ whole genome shotgun (WGS) entry which is preliminary data.</text>
</comment>
<gene>
    <name evidence="7" type="ORF">WB794_06055</name>
</gene>
<evidence type="ECO:0000256" key="3">
    <source>
        <dbReference type="ARBA" id="ARBA00022801"/>
    </source>
</evidence>
<feature type="signal peptide" evidence="5">
    <location>
        <begin position="1"/>
        <end position="24"/>
    </location>
</feature>
<evidence type="ECO:0000313" key="8">
    <source>
        <dbReference type="Proteomes" id="UP001364472"/>
    </source>
</evidence>
<dbReference type="InterPro" id="IPR036505">
    <property type="entry name" value="Amidase/PGRP_sf"/>
</dbReference>
<dbReference type="PANTHER" id="PTHR30417:SF1">
    <property type="entry name" value="N-ACETYLMURAMOYL-L-ALANINE AMIDASE AMID"/>
    <property type="match status" value="1"/>
</dbReference>
<keyword evidence="3 7" id="KW-0378">Hydrolase</keyword>
<evidence type="ECO:0000256" key="5">
    <source>
        <dbReference type="SAM" id="SignalP"/>
    </source>
</evidence>
<feature type="chain" id="PRO_5043712670" description="N-acetylmuramoyl-L-alanine amidase" evidence="5">
    <location>
        <begin position="25"/>
        <end position="707"/>
    </location>
</feature>
<dbReference type="Gene3D" id="3.40.80.10">
    <property type="entry name" value="Peptidoglycan recognition protein-like"/>
    <property type="match status" value="1"/>
</dbReference>
<evidence type="ECO:0000259" key="6">
    <source>
        <dbReference type="SMART" id="SM00644"/>
    </source>
</evidence>
<dbReference type="GO" id="GO:0009253">
    <property type="term" value="P:peptidoglycan catabolic process"/>
    <property type="evidence" value="ECO:0007669"/>
    <property type="project" value="InterPro"/>
</dbReference>
<reference evidence="7 8" key="1">
    <citation type="journal article" date="2016" name="Antonie Van Leeuwenhoek">
        <title>Denitratimonas tolerans gen. nov., sp. nov., a denitrifying bacterium isolated from a bioreactor for tannery wastewater treatment.</title>
        <authorList>
            <person name="Han S.I."/>
            <person name="Kim J.O."/>
            <person name="Lee Y.R."/>
            <person name="Ekpeghere K.I."/>
            <person name="Koh S.C."/>
            <person name="Whang K.S."/>
        </authorList>
    </citation>
    <scope>NUCLEOTIDE SEQUENCE [LARGE SCALE GENOMIC DNA]</scope>
    <source>
        <strain evidence="7 8">KACC 17565</strain>
    </source>
</reference>
<dbReference type="AlphaFoldDB" id="A0AAW9QYX9"/>
<feature type="domain" description="N-acetylmuramoyl-L-alanine amidase" evidence="6">
    <location>
        <begin position="277"/>
        <end position="423"/>
    </location>
</feature>
<comment type="catalytic activity">
    <reaction evidence="1">
        <text>Hydrolyzes the link between N-acetylmuramoyl residues and L-amino acid residues in certain cell-wall glycopeptides.</text>
        <dbReference type="EC" id="3.5.1.28"/>
    </reaction>
</comment>
<dbReference type="Pfam" id="PF01510">
    <property type="entry name" value="Amidase_2"/>
    <property type="match status" value="1"/>
</dbReference>
<dbReference type="GO" id="GO:0071555">
    <property type="term" value="P:cell wall organization"/>
    <property type="evidence" value="ECO:0007669"/>
    <property type="project" value="UniProtKB-KW"/>
</dbReference>
<evidence type="ECO:0000313" key="7">
    <source>
        <dbReference type="EMBL" id="MEJ1249235.1"/>
    </source>
</evidence>
<dbReference type="SUPFAM" id="SSF55846">
    <property type="entry name" value="N-acetylmuramoyl-L-alanine amidase-like"/>
    <property type="match status" value="1"/>
</dbReference>
<keyword evidence="5" id="KW-0732">Signal</keyword>
<dbReference type="InterPro" id="IPR051206">
    <property type="entry name" value="NAMLAA_amidase_2"/>
</dbReference>
<evidence type="ECO:0000256" key="2">
    <source>
        <dbReference type="ARBA" id="ARBA00011901"/>
    </source>
</evidence>
<evidence type="ECO:0000256" key="1">
    <source>
        <dbReference type="ARBA" id="ARBA00001561"/>
    </source>
</evidence>
<accession>A0AAW9QYX9</accession>
<name>A0AAW9QYX9_9GAMM</name>
<evidence type="ECO:0000256" key="4">
    <source>
        <dbReference type="ARBA" id="ARBA00023316"/>
    </source>
</evidence>
<dbReference type="Proteomes" id="UP001364472">
    <property type="component" value="Unassembled WGS sequence"/>
</dbReference>
<keyword evidence="4" id="KW-0961">Cell wall biogenesis/degradation</keyword>
<dbReference type="EMBL" id="JBBDHC010000006">
    <property type="protein sequence ID" value="MEJ1249235.1"/>
    <property type="molecule type" value="Genomic_DNA"/>
</dbReference>
<dbReference type="GO" id="GO:0009254">
    <property type="term" value="P:peptidoglycan turnover"/>
    <property type="evidence" value="ECO:0007669"/>
    <property type="project" value="TreeGrafter"/>
</dbReference>
<dbReference type="GO" id="GO:0008745">
    <property type="term" value="F:N-acetylmuramoyl-L-alanine amidase activity"/>
    <property type="evidence" value="ECO:0007669"/>
    <property type="project" value="UniProtKB-EC"/>
</dbReference>
<protein>
    <recommendedName>
        <fullName evidence="2">N-acetylmuramoyl-L-alanine amidase</fullName>
        <ecNumber evidence="2">3.5.1.28</ecNumber>
    </recommendedName>
</protein>